<dbReference type="AlphaFoldDB" id="A0A0D1DCY8"/>
<keyword evidence="2" id="KW-1185">Reference proteome</keyword>
<proteinExistence type="predicted"/>
<dbReference type="PATRIC" id="fig|935700.4.peg.446"/>
<dbReference type="RefSeq" id="WP_043917280.1">
    <property type="nucleotide sequence ID" value="NZ_FZPF01000003.1"/>
</dbReference>
<gene>
    <name evidence="1" type="ORF">jaqu_04170</name>
</gene>
<dbReference type="Proteomes" id="UP000032232">
    <property type="component" value="Unassembled WGS sequence"/>
</dbReference>
<accession>A0A0D1DCY8</accession>
<reference evidence="1 2" key="1">
    <citation type="submission" date="2015-02" db="EMBL/GenBank/DDBJ databases">
        <title>Genome Sequence of Jannaschia aquimarina DSM28248, a member of the Roseobacter clade.</title>
        <authorList>
            <person name="Voget S."/>
            <person name="Daniel R."/>
        </authorList>
    </citation>
    <scope>NUCLEOTIDE SEQUENCE [LARGE SCALE GENOMIC DNA]</scope>
    <source>
        <strain evidence="1 2">GSW-M26</strain>
    </source>
</reference>
<sequence>MMKTLSNLLFGRDVTPSDSDVVLRVPPSCPTAEPIDPDLATICAARHRGTTPRSAYSRGLAELVADEELGGPEGDLFFLLPLGVLAARGDANPSDAPAYVALSDAEKGAIGALHAVLIRPAVDPNSPLSAFVARSLPLLGHPGTLLAHRGDETGALAETARILSEWPRDAAA</sequence>
<dbReference type="STRING" id="935700.jaqu_04170"/>
<name>A0A0D1DCY8_9RHOB</name>
<comment type="caution">
    <text evidence="1">The sequence shown here is derived from an EMBL/GenBank/DDBJ whole genome shotgun (WGS) entry which is preliminary data.</text>
</comment>
<organism evidence="1 2">
    <name type="scientific">Jannaschia aquimarina</name>
    <dbReference type="NCBI Taxonomy" id="935700"/>
    <lineage>
        <taxon>Bacteria</taxon>
        <taxon>Pseudomonadati</taxon>
        <taxon>Pseudomonadota</taxon>
        <taxon>Alphaproteobacteria</taxon>
        <taxon>Rhodobacterales</taxon>
        <taxon>Roseobacteraceae</taxon>
        <taxon>Jannaschia</taxon>
    </lineage>
</organism>
<protein>
    <submittedName>
        <fullName evidence="1">Uncharacterized protein</fullName>
    </submittedName>
</protein>
<evidence type="ECO:0000313" key="1">
    <source>
        <dbReference type="EMBL" id="KIT17828.1"/>
    </source>
</evidence>
<dbReference type="EMBL" id="JYFE01000013">
    <property type="protein sequence ID" value="KIT17828.1"/>
    <property type="molecule type" value="Genomic_DNA"/>
</dbReference>
<evidence type="ECO:0000313" key="2">
    <source>
        <dbReference type="Proteomes" id="UP000032232"/>
    </source>
</evidence>